<evidence type="ECO:0008006" key="3">
    <source>
        <dbReference type="Google" id="ProtNLM"/>
    </source>
</evidence>
<protein>
    <recommendedName>
        <fullName evidence="3">Phasin domain-containing protein</fullName>
    </recommendedName>
</protein>
<sequence>MTARFSFDSASLPDLRAQFGAQADFLDQVSHHAFDTARQLGELNVRRIILLMRQVVDDGIRIGRALLACNDPLQMGSVALRETQPAAEHLRSWQSLLMSVLASSGATLAHDANDGGWQAARRATGAEDVGAAHNPT</sequence>
<evidence type="ECO:0000313" key="2">
    <source>
        <dbReference type="Proteomes" id="UP001596101"/>
    </source>
</evidence>
<reference evidence="2" key="1">
    <citation type="journal article" date="2019" name="Int. J. Syst. Evol. Microbiol.">
        <title>The Global Catalogue of Microorganisms (GCM) 10K type strain sequencing project: providing services to taxonomists for standard genome sequencing and annotation.</title>
        <authorList>
            <consortium name="The Broad Institute Genomics Platform"/>
            <consortium name="The Broad Institute Genome Sequencing Center for Infectious Disease"/>
            <person name="Wu L."/>
            <person name="Ma J."/>
        </authorList>
    </citation>
    <scope>NUCLEOTIDE SEQUENCE [LARGE SCALE GENOMIC DNA]</scope>
    <source>
        <strain evidence="2">CCUG 43111</strain>
    </source>
</reference>
<accession>A0ABW0MSS1</accession>
<dbReference type="Proteomes" id="UP001596101">
    <property type="component" value="Unassembled WGS sequence"/>
</dbReference>
<proteinExistence type="predicted"/>
<keyword evidence="2" id="KW-1185">Reference proteome</keyword>
<dbReference type="EMBL" id="JBHSMR010000014">
    <property type="protein sequence ID" value="MFC5480890.1"/>
    <property type="molecule type" value="Genomic_DNA"/>
</dbReference>
<comment type="caution">
    <text evidence="1">The sequence shown here is derived from an EMBL/GenBank/DDBJ whole genome shotgun (WGS) entry which is preliminary data.</text>
</comment>
<evidence type="ECO:0000313" key="1">
    <source>
        <dbReference type="EMBL" id="MFC5480890.1"/>
    </source>
</evidence>
<organism evidence="1 2">
    <name type="scientific">Massilia suwonensis</name>
    <dbReference type="NCBI Taxonomy" id="648895"/>
    <lineage>
        <taxon>Bacteria</taxon>
        <taxon>Pseudomonadati</taxon>
        <taxon>Pseudomonadota</taxon>
        <taxon>Betaproteobacteria</taxon>
        <taxon>Burkholderiales</taxon>
        <taxon>Oxalobacteraceae</taxon>
        <taxon>Telluria group</taxon>
        <taxon>Massilia</taxon>
    </lineage>
</organism>
<name>A0ABW0MSS1_9BURK</name>
<dbReference type="RefSeq" id="WP_379760829.1">
    <property type="nucleotide sequence ID" value="NZ_JBHSMR010000014.1"/>
</dbReference>
<gene>
    <name evidence="1" type="ORF">ACFPQ5_22025</name>
</gene>